<dbReference type="SUPFAM" id="SSF55129">
    <property type="entry name" value="Ribosomal protein L30p/L7e"/>
    <property type="match status" value="1"/>
</dbReference>
<dbReference type="PANTHER" id="PTHR11524">
    <property type="entry name" value="60S RIBOSOMAL PROTEIN L7"/>
    <property type="match status" value="1"/>
</dbReference>
<evidence type="ECO:0000313" key="8">
    <source>
        <dbReference type="Proteomes" id="UP000019763"/>
    </source>
</evidence>
<protein>
    <submittedName>
        <fullName evidence="7">60S ribosomal protein L7</fullName>
    </submittedName>
</protein>
<evidence type="ECO:0000256" key="4">
    <source>
        <dbReference type="SAM" id="Coils"/>
    </source>
</evidence>
<evidence type="ECO:0000313" key="7">
    <source>
        <dbReference type="EMBL" id="EZG56708.1"/>
    </source>
</evidence>
<dbReference type="OrthoDB" id="28644at2759"/>
<dbReference type="CDD" id="cd01657">
    <property type="entry name" value="Ribosomal_L7_archeal_euk"/>
    <property type="match status" value="1"/>
</dbReference>
<dbReference type="InterPro" id="IPR039699">
    <property type="entry name" value="Ribosomal_uL30"/>
</dbReference>
<dbReference type="FunFam" id="3.30.1390.20:FF:000004">
    <property type="entry name" value="60S ribosomal protein L7"/>
    <property type="match status" value="1"/>
</dbReference>
<feature type="domain" description="Large ribosomal subunit protein uL30 N-terminal eukaryotes" evidence="6">
    <location>
        <begin position="19"/>
        <end position="88"/>
    </location>
</feature>
<sequence>MADLYSVSQKDLEFAPQNELQKKKLARDQKHFAEKQAAVAAKAKAQEELLVEMQGKLAKYEAEYAAQQEEESRLKAEAKANGGFYKPADPKVLLVVRIRGVNKLCPRVRKIFQLFRLLQLHNAAFVKVNKASLNMLKHIEPFCTFGYPDLETVRKLIYKRGYLRTGPMGARSRVRITDNMQVADLLGEYGVRGVEDIVHEILTCGPHFRQVNRALWTFKLHAPRGGFIAKRHGFNEFRKGDWGNREQYINQLVQKML</sequence>
<feature type="coiled-coil region" evidence="4">
    <location>
        <begin position="43"/>
        <end position="77"/>
    </location>
</feature>
<comment type="similarity">
    <text evidence="1">Belongs to the universal ribosomal protein uL30 family.</text>
</comment>
<keyword evidence="2 7" id="KW-0689">Ribosomal protein</keyword>
<proteinExistence type="inferred from homology"/>
<dbReference type="GO" id="GO:0022625">
    <property type="term" value="C:cytosolic large ribosomal subunit"/>
    <property type="evidence" value="ECO:0007669"/>
    <property type="project" value="TreeGrafter"/>
</dbReference>
<organism evidence="7 8">
    <name type="scientific">Gregarina niphandrodes</name>
    <name type="common">Septate eugregarine</name>
    <dbReference type="NCBI Taxonomy" id="110365"/>
    <lineage>
        <taxon>Eukaryota</taxon>
        <taxon>Sar</taxon>
        <taxon>Alveolata</taxon>
        <taxon>Apicomplexa</taxon>
        <taxon>Conoidasida</taxon>
        <taxon>Gregarinasina</taxon>
        <taxon>Eugregarinorida</taxon>
        <taxon>Gregarinidae</taxon>
        <taxon>Gregarina</taxon>
    </lineage>
</organism>
<reference evidence="7" key="1">
    <citation type="submission" date="2013-12" db="EMBL/GenBank/DDBJ databases">
        <authorList>
            <person name="Omoto C.K."/>
            <person name="Sibley D."/>
            <person name="Venepally P."/>
            <person name="Hadjithomas M."/>
            <person name="Karamycheva S."/>
            <person name="Brunk B."/>
            <person name="Roos D."/>
            <person name="Caler E."/>
            <person name="Lorenzi H."/>
        </authorList>
    </citation>
    <scope>NUCLEOTIDE SEQUENCE</scope>
</reference>
<name>A0A023B4G2_GRENI</name>
<dbReference type="RefSeq" id="XP_011131176.1">
    <property type="nucleotide sequence ID" value="XM_011132874.1"/>
</dbReference>
<evidence type="ECO:0000259" key="6">
    <source>
        <dbReference type="Pfam" id="PF08079"/>
    </source>
</evidence>
<dbReference type="EMBL" id="AFNH02000762">
    <property type="protein sequence ID" value="EZG56708.1"/>
    <property type="molecule type" value="Genomic_DNA"/>
</dbReference>
<dbReference type="VEuPathDB" id="CryptoDB:GNI_101670"/>
<dbReference type="GO" id="GO:0003723">
    <property type="term" value="F:RNA binding"/>
    <property type="evidence" value="ECO:0007669"/>
    <property type="project" value="TreeGrafter"/>
</dbReference>
<dbReference type="InterPro" id="IPR035808">
    <property type="entry name" value="Ribosomal_uL30_euk_arc"/>
</dbReference>
<gene>
    <name evidence="7" type="ORF">GNI_101670</name>
</gene>
<dbReference type="Proteomes" id="UP000019763">
    <property type="component" value="Unassembled WGS sequence"/>
</dbReference>
<feature type="domain" description="Large ribosomal subunit protein uL30-like ferredoxin-like fold" evidence="5">
    <location>
        <begin position="93"/>
        <end position="142"/>
    </location>
</feature>
<keyword evidence="4" id="KW-0175">Coiled coil</keyword>
<evidence type="ECO:0000259" key="5">
    <source>
        <dbReference type="Pfam" id="PF00327"/>
    </source>
</evidence>
<keyword evidence="8" id="KW-1185">Reference proteome</keyword>
<dbReference type="InterPro" id="IPR012988">
    <property type="entry name" value="Ribosomal_uL30_N_euk"/>
</dbReference>
<dbReference type="Pfam" id="PF08079">
    <property type="entry name" value="Ribosomal_L30_N"/>
    <property type="match status" value="1"/>
</dbReference>
<evidence type="ECO:0000256" key="2">
    <source>
        <dbReference type="ARBA" id="ARBA00022980"/>
    </source>
</evidence>
<dbReference type="Gene3D" id="3.30.1390.20">
    <property type="entry name" value="Ribosomal protein L30, ferredoxin-like fold domain"/>
    <property type="match status" value="1"/>
</dbReference>
<comment type="caution">
    <text evidence="7">The sequence shown here is derived from an EMBL/GenBank/DDBJ whole genome shotgun (WGS) entry which is preliminary data.</text>
</comment>
<accession>A0A023B4G2</accession>
<keyword evidence="3" id="KW-0687">Ribonucleoprotein</keyword>
<evidence type="ECO:0000256" key="3">
    <source>
        <dbReference type="ARBA" id="ARBA00023274"/>
    </source>
</evidence>
<dbReference type="GO" id="GO:0000463">
    <property type="term" value="P:maturation of LSU-rRNA from tricistronic rRNA transcript (SSU-rRNA, 5.8S rRNA, LSU-rRNA)"/>
    <property type="evidence" value="ECO:0007669"/>
    <property type="project" value="TreeGrafter"/>
</dbReference>
<dbReference type="InterPro" id="IPR016082">
    <property type="entry name" value="Ribosomal_uL30_ferredoxin-like"/>
</dbReference>
<evidence type="ECO:0000256" key="1">
    <source>
        <dbReference type="ARBA" id="ARBA00007594"/>
    </source>
</evidence>
<dbReference type="Pfam" id="PF00327">
    <property type="entry name" value="Ribosomal_L30"/>
    <property type="match status" value="1"/>
</dbReference>
<dbReference type="GeneID" id="22913594"/>
<dbReference type="OMA" id="IVEPWIA"/>
<dbReference type="PANTHER" id="PTHR11524:SF16">
    <property type="entry name" value="LARGE RIBOSOMAL SUBUNIT PROTEIN UL30"/>
    <property type="match status" value="1"/>
</dbReference>
<dbReference type="AlphaFoldDB" id="A0A023B4G2"/>
<dbReference type="eggNOG" id="KOG3184">
    <property type="taxonomic scope" value="Eukaryota"/>
</dbReference>
<dbReference type="GO" id="GO:0003735">
    <property type="term" value="F:structural constituent of ribosome"/>
    <property type="evidence" value="ECO:0007669"/>
    <property type="project" value="TreeGrafter"/>
</dbReference>
<dbReference type="InterPro" id="IPR036919">
    <property type="entry name" value="Ribo_uL30_ferredoxin-like_sf"/>
</dbReference>